<dbReference type="InterPro" id="IPR009057">
    <property type="entry name" value="Homeodomain-like_sf"/>
</dbReference>
<evidence type="ECO:0000256" key="3">
    <source>
        <dbReference type="ARBA" id="ARBA00023163"/>
    </source>
</evidence>
<protein>
    <submittedName>
        <fullName evidence="7">HTH-type transcriptional repressor KstR2</fullName>
    </submittedName>
</protein>
<dbReference type="InterPro" id="IPR001647">
    <property type="entry name" value="HTH_TetR"/>
</dbReference>
<evidence type="ECO:0000256" key="1">
    <source>
        <dbReference type="ARBA" id="ARBA00023015"/>
    </source>
</evidence>
<dbReference type="GO" id="GO:0000976">
    <property type="term" value="F:transcription cis-regulatory region binding"/>
    <property type="evidence" value="ECO:0007669"/>
    <property type="project" value="TreeGrafter"/>
</dbReference>
<dbReference type="AlphaFoldDB" id="A0A0J6VFG0"/>
<dbReference type="PROSITE" id="PS50977">
    <property type="entry name" value="HTH_TETR_2"/>
    <property type="match status" value="1"/>
</dbReference>
<dbReference type="InterPro" id="IPR036271">
    <property type="entry name" value="Tet_transcr_reg_TetR-rel_C_sf"/>
</dbReference>
<dbReference type="SUPFAM" id="SSF46689">
    <property type="entry name" value="Homeodomain-like"/>
    <property type="match status" value="1"/>
</dbReference>
<dbReference type="Gene3D" id="1.10.357.10">
    <property type="entry name" value="Tetracycline Repressor, domain 2"/>
    <property type="match status" value="1"/>
</dbReference>
<dbReference type="InterPro" id="IPR050109">
    <property type="entry name" value="HTH-type_TetR-like_transc_reg"/>
</dbReference>
<keyword evidence="3" id="KW-0804">Transcription</keyword>
<feature type="DNA-binding region" description="H-T-H motif" evidence="4">
    <location>
        <begin position="42"/>
        <end position="61"/>
    </location>
</feature>
<dbReference type="GO" id="GO:0003700">
    <property type="term" value="F:DNA-binding transcription factor activity"/>
    <property type="evidence" value="ECO:0007669"/>
    <property type="project" value="TreeGrafter"/>
</dbReference>
<organism evidence="7 8">
    <name type="scientific">Mycolicibacterium chubuense</name>
    <name type="common">Mycobacterium chubuense</name>
    <dbReference type="NCBI Taxonomy" id="1800"/>
    <lineage>
        <taxon>Bacteria</taxon>
        <taxon>Bacillati</taxon>
        <taxon>Actinomycetota</taxon>
        <taxon>Actinomycetes</taxon>
        <taxon>Mycobacteriales</taxon>
        <taxon>Mycobacteriaceae</taxon>
        <taxon>Mycolicibacterium</taxon>
    </lineage>
</organism>
<evidence type="ECO:0000256" key="4">
    <source>
        <dbReference type="PROSITE-ProRule" id="PRU00335"/>
    </source>
</evidence>
<proteinExistence type="predicted"/>
<reference evidence="7 8" key="1">
    <citation type="journal article" date="2015" name="Genome Biol. Evol.">
        <title>Characterization of Three Mycobacterium spp. with Potential Use in Bioremediation by Genome Sequencing and Comparative Genomics.</title>
        <authorList>
            <person name="Das S."/>
            <person name="Pettersson B.M."/>
            <person name="Behra P.R."/>
            <person name="Ramesh M."/>
            <person name="Dasgupta S."/>
            <person name="Bhattacharya A."/>
            <person name="Kirsebom L.A."/>
        </authorList>
    </citation>
    <scope>NUCLEOTIDE SEQUENCE [LARGE SCALE GENOMIC DNA]</scope>
    <source>
        <strain evidence="7 8">DSM 44219</strain>
    </source>
</reference>
<evidence type="ECO:0000259" key="6">
    <source>
        <dbReference type="PROSITE" id="PS50977"/>
    </source>
</evidence>
<dbReference type="EMBL" id="JYNX01000088">
    <property type="protein sequence ID" value="KMO69750.1"/>
    <property type="molecule type" value="Genomic_DNA"/>
</dbReference>
<accession>A0A0J6VFG0</accession>
<dbReference type="OrthoDB" id="4530117at2"/>
<dbReference type="Gene3D" id="1.10.10.60">
    <property type="entry name" value="Homeodomain-like"/>
    <property type="match status" value="1"/>
</dbReference>
<dbReference type="Proteomes" id="UP000036176">
    <property type="component" value="Unassembled WGS sequence"/>
</dbReference>
<dbReference type="RefSeq" id="WP_048421318.1">
    <property type="nucleotide sequence ID" value="NZ_JYNX01000088.1"/>
</dbReference>
<evidence type="ECO:0000313" key="7">
    <source>
        <dbReference type="EMBL" id="KMO69750.1"/>
    </source>
</evidence>
<keyword evidence="1" id="KW-0805">Transcription regulation</keyword>
<dbReference type="SUPFAM" id="SSF48498">
    <property type="entry name" value="Tetracyclin repressor-like, C-terminal domain"/>
    <property type="match status" value="1"/>
</dbReference>
<feature type="domain" description="HTH tetR-type" evidence="6">
    <location>
        <begin position="19"/>
        <end position="79"/>
    </location>
</feature>
<keyword evidence="2 4" id="KW-0238">DNA-binding</keyword>
<evidence type="ECO:0000313" key="8">
    <source>
        <dbReference type="Proteomes" id="UP000036176"/>
    </source>
</evidence>
<feature type="compositionally biased region" description="Polar residues" evidence="5">
    <location>
        <begin position="1"/>
        <end position="11"/>
    </location>
</feature>
<keyword evidence="8" id="KW-1185">Reference proteome</keyword>
<name>A0A0J6VFG0_MYCCU</name>
<evidence type="ECO:0000256" key="2">
    <source>
        <dbReference type="ARBA" id="ARBA00023125"/>
    </source>
</evidence>
<dbReference type="PANTHER" id="PTHR30055">
    <property type="entry name" value="HTH-TYPE TRANSCRIPTIONAL REGULATOR RUTR"/>
    <property type="match status" value="1"/>
</dbReference>
<evidence type="ECO:0000256" key="5">
    <source>
        <dbReference type="SAM" id="MobiDB-lite"/>
    </source>
</evidence>
<dbReference type="Pfam" id="PF00440">
    <property type="entry name" value="TetR_N"/>
    <property type="match status" value="1"/>
</dbReference>
<sequence length="212" mass="23463">MAAKSSANAATPPSGDETDSRAGRFMRSALAILGETGRTDFTVLEVVERSKTSLRAFYQHFATKDELLLALVDRIMADATERWRAEVEPMPADEALRRLIGRISAPAESHTQDSINRGLTYYNDHLLETRPREFATVLAPLHTLLVDILRRGVTEGVFRADIDVETDAAILMQTVLGALRLRELGAELNGVPIEGSHLYAFCVRSLLRSDQL</sequence>
<dbReference type="PANTHER" id="PTHR30055:SF238">
    <property type="entry name" value="MYCOFACTOCIN BIOSYNTHESIS TRANSCRIPTIONAL REGULATOR MFTR-RELATED"/>
    <property type="match status" value="1"/>
</dbReference>
<feature type="region of interest" description="Disordered" evidence="5">
    <location>
        <begin position="1"/>
        <end position="21"/>
    </location>
</feature>
<dbReference type="PATRIC" id="fig|1800.3.peg.5498"/>
<gene>
    <name evidence="7" type="primary">kstR2_7</name>
    <name evidence="7" type="ORF">MCHUDSM44219_05460</name>
</gene>
<comment type="caution">
    <text evidence="7">The sequence shown here is derived from an EMBL/GenBank/DDBJ whole genome shotgun (WGS) entry which is preliminary data.</text>
</comment>